<dbReference type="Gene3D" id="3.40.50.300">
    <property type="entry name" value="P-loop containing nucleotide triphosphate hydrolases"/>
    <property type="match status" value="1"/>
</dbReference>
<comment type="similarity">
    <text evidence="2">Belongs to the ABC transporter superfamily.</text>
</comment>
<comment type="subcellular location">
    <subcellularLocation>
        <location evidence="1">Cell inner membrane</location>
        <topology evidence="1">Peripheral membrane protein</topology>
    </subcellularLocation>
</comment>
<keyword evidence="4" id="KW-1003">Cell membrane</keyword>
<dbReference type="Proteomes" id="UP000315439">
    <property type="component" value="Unassembled WGS sequence"/>
</dbReference>
<keyword evidence="5" id="KW-0997">Cell inner membrane</keyword>
<dbReference type="InterPro" id="IPR003593">
    <property type="entry name" value="AAA+_ATPase"/>
</dbReference>
<protein>
    <submittedName>
        <fullName evidence="10">Dipeptide ABC transporter ATP-binding protein</fullName>
    </submittedName>
</protein>
<dbReference type="GO" id="GO:0015833">
    <property type="term" value="P:peptide transport"/>
    <property type="evidence" value="ECO:0007669"/>
    <property type="project" value="InterPro"/>
</dbReference>
<dbReference type="OrthoDB" id="9784450at2"/>
<evidence type="ECO:0000256" key="5">
    <source>
        <dbReference type="ARBA" id="ARBA00022519"/>
    </source>
</evidence>
<organism evidence="10 11">
    <name type="scientific">Aliikangiella coralliicola</name>
    <dbReference type="NCBI Taxonomy" id="2592383"/>
    <lineage>
        <taxon>Bacteria</taxon>
        <taxon>Pseudomonadati</taxon>
        <taxon>Pseudomonadota</taxon>
        <taxon>Gammaproteobacteria</taxon>
        <taxon>Oceanospirillales</taxon>
        <taxon>Pleioneaceae</taxon>
        <taxon>Aliikangiella</taxon>
    </lineage>
</organism>
<dbReference type="Pfam" id="PF00005">
    <property type="entry name" value="ABC_tran"/>
    <property type="match status" value="1"/>
</dbReference>
<evidence type="ECO:0000259" key="9">
    <source>
        <dbReference type="PROSITE" id="PS50893"/>
    </source>
</evidence>
<dbReference type="GO" id="GO:0005524">
    <property type="term" value="F:ATP binding"/>
    <property type="evidence" value="ECO:0007669"/>
    <property type="project" value="UniProtKB-KW"/>
</dbReference>
<evidence type="ECO:0000256" key="1">
    <source>
        <dbReference type="ARBA" id="ARBA00004417"/>
    </source>
</evidence>
<accession>A0A545UAX6</accession>
<dbReference type="SUPFAM" id="SSF52540">
    <property type="entry name" value="P-loop containing nucleoside triphosphate hydrolases"/>
    <property type="match status" value="1"/>
</dbReference>
<reference evidence="10 11" key="1">
    <citation type="submission" date="2019-07" db="EMBL/GenBank/DDBJ databases">
        <title>Draft genome for Aliikangiella sp. M105.</title>
        <authorList>
            <person name="Wang G."/>
        </authorList>
    </citation>
    <scope>NUCLEOTIDE SEQUENCE [LARGE SCALE GENOMIC DNA]</scope>
    <source>
        <strain evidence="10 11">M105</strain>
    </source>
</reference>
<dbReference type="EMBL" id="VIKS01000010">
    <property type="protein sequence ID" value="TQV86616.1"/>
    <property type="molecule type" value="Genomic_DNA"/>
</dbReference>
<dbReference type="SMART" id="SM00382">
    <property type="entry name" value="AAA"/>
    <property type="match status" value="1"/>
</dbReference>
<evidence type="ECO:0000256" key="6">
    <source>
        <dbReference type="ARBA" id="ARBA00022741"/>
    </source>
</evidence>
<dbReference type="InterPro" id="IPR050319">
    <property type="entry name" value="ABC_transp_ATP-bind"/>
</dbReference>
<dbReference type="NCBIfam" id="NF008453">
    <property type="entry name" value="PRK11308.1"/>
    <property type="match status" value="1"/>
</dbReference>
<feature type="domain" description="ABC transporter" evidence="9">
    <location>
        <begin position="5"/>
        <end position="254"/>
    </location>
</feature>
<dbReference type="PANTHER" id="PTHR43776">
    <property type="entry name" value="TRANSPORT ATP-BINDING PROTEIN"/>
    <property type="match status" value="1"/>
</dbReference>
<dbReference type="RefSeq" id="WP_142932540.1">
    <property type="nucleotide sequence ID" value="NZ_ML660166.1"/>
</dbReference>
<evidence type="ECO:0000256" key="3">
    <source>
        <dbReference type="ARBA" id="ARBA00022448"/>
    </source>
</evidence>
<keyword evidence="6" id="KW-0547">Nucleotide-binding</keyword>
<keyword evidence="3" id="KW-0813">Transport</keyword>
<gene>
    <name evidence="10" type="ORF">FLL46_17100</name>
</gene>
<evidence type="ECO:0000256" key="7">
    <source>
        <dbReference type="ARBA" id="ARBA00022840"/>
    </source>
</evidence>
<dbReference type="GO" id="GO:0016887">
    <property type="term" value="F:ATP hydrolysis activity"/>
    <property type="evidence" value="ECO:0007669"/>
    <property type="project" value="InterPro"/>
</dbReference>
<dbReference type="InterPro" id="IPR027417">
    <property type="entry name" value="P-loop_NTPase"/>
</dbReference>
<dbReference type="InterPro" id="IPR017871">
    <property type="entry name" value="ABC_transporter-like_CS"/>
</dbReference>
<dbReference type="PANTHER" id="PTHR43776:SF4">
    <property type="entry name" value="PUTRESCINE EXPORT SYSTEM ATP-BINDING PROTEIN SAPF"/>
    <property type="match status" value="1"/>
</dbReference>
<dbReference type="AlphaFoldDB" id="A0A545UAX6"/>
<dbReference type="InterPro" id="IPR003439">
    <property type="entry name" value="ABC_transporter-like_ATP-bd"/>
</dbReference>
<dbReference type="InterPro" id="IPR013563">
    <property type="entry name" value="Oligopep_ABC_C"/>
</dbReference>
<dbReference type="GO" id="GO:0005886">
    <property type="term" value="C:plasma membrane"/>
    <property type="evidence" value="ECO:0007669"/>
    <property type="project" value="UniProtKB-SubCell"/>
</dbReference>
<sequence length="325" mass="37049">MMHLLEAQNLSKCYNLRNYQFGKTARLEAIKNISFTLDAGQTLAIVGESGSGKSTLARQIIGIEAPTNGRVVFNGEELNYKNKKHRKLRFKNIRMIFQNPYESLNPQARVGSTLEEVLLINTQLSAKQRKRKIEETLTKVGLLPEHQYRYPYMFSGGQRQRIAIARAIILDPKIIIADEPLSALDVSIQAQILNLMQELQEQMKISYLFISHDLNVVEHIADNVMVMFHGEVVELGSIEHIYDDPQHPYTQALFASTPMYRRRFPDFAQPQFSKRKGVGEEGCCFAKRCQYCQSHCEQEAPPLLSDQNGHEIACFNVNSDQKQAS</sequence>
<dbReference type="PROSITE" id="PS50893">
    <property type="entry name" value="ABC_TRANSPORTER_2"/>
    <property type="match status" value="1"/>
</dbReference>
<evidence type="ECO:0000256" key="8">
    <source>
        <dbReference type="ARBA" id="ARBA00023136"/>
    </source>
</evidence>
<dbReference type="PROSITE" id="PS00211">
    <property type="entry name" value="ABC_TRANSPORTER_1"/>
    <property type="match status" value="1"/>
</dbReference>
<evidence type="ECO:0000313" key="11">
    <source>
        <dbReference type="Proteomes" id="UP000315439"/>
    </source>
</evidence>
<dbReference type="CDD" id="cd03257">
    <property type="entry name" value="ABC_NikE_OppD_transporters"/>
    <property type="match status" value="1"/>
</dbReference>
<evidence type="ECO:0000313" key="10">
    <source>
        <dbReference type="EMBL" id="TQV86616.1"/>
    </source>
</evidence>
<name>A0A545UAX6_9GAMM</name>
<dbReference type="Pfam" id="PF08352">
    <property type="entry name" value="oligo_HPY"/>
    <property type="match status" value="1"/>
</dbReference>
<dbReference type="NCBIfam" id="TIGR01727">
    <property type="entry name" value="oligo_HPY"/>
    <property type="match status" value="1"/>
</dbReference>
<dbReference type="FunFam" id="3.40.50.300:FF:000016">
    <property type="entry name" value="Oligopeptide ABC transporter ATP-binding component"/>
    <property type="match status" value="1"/>
</dbReference>
<evidence type="ECO:0000256" key="4">
    <source>
        <dbReference type="ARBA" id="ARBA00022475"/>
    </source>
</evidence>
<keyword evidence="7 10" id="KW-0067">ATP-binding</keyword>
<evidence type="ECO:0000256" key="2">
    <source>
        <dbReference type="ARBA" id="ARBA00005417"/>
    </source>
</evidence>
<keyword evidence="8" id="KW-0472">Membrane</keyword>
<keyword evidence="11" id="KW-1185">Reference proteome</keyword>
<comment type="caution">
    <text evidence="10">The sequence shown here is derived from an EMBL/GenBank/DDBJ whole genome shotgun (WGS) entry which is preliminary data.</text>
</comment>
<dbReference type="GO" id="GO:0055085">
    <property type="term" value="P:transmembrane transport"/>
    <property type="evidence" value="ECO:0007669"/>
    <property type="project" value="UniProtKB-ARBA"/>
</dbReference>
<proteinExistence type="inferred from homology"/>